<organism evidence="1 2">
    <name type="scientific">Meloidogyne incognita</name>
    <name type="common">Southern root-knot nematode worm</name>
    <name type="synonym">Oxyuris incognita</name>
    <dbReference type="NCBI Taxonomy" id="6306"/>
    <lineage>
        <taxon>Eukaryota</taxon>
        <taxon>Metazoa</taxon>
        <taxon>Ecdysozoa</taxon>
        <taxon>Nematoda</taxon>
        <taxon>Chromadorea</taxon>
        <taxon>Rhabditida</taxon>
        <taxon>Tylenchina</taxon>
        <taxon>Tylenchomorpha</taxon>
        <taxon>Tylenchoidea</taxon>
        <taxon>Meloidogynidae</taxon>
        <taxon>Meloidogyninae</taxon>
        <taxon>Meloidogyne</taxon>
        <taxon>Meloidogyne incognita group</taxon>
    </lineage>
</organism>
<evidence type="ECO:0000313" key="2">
    <source>
        <dbReference type="WBParaSite" id="Minc3s00271g09081"/>
    </source>
</evidence>
<reference evidence="2" key="1">
    <citation type="submission" date="2022-11" db="UniProtKB">
        <authorList>
            <consortium name="WormBaseParasite"/>
        </authorList>
    </citation>
    <scope>IDENTIFICATION</scope>
</reference>
<name>A0A914L4K3_MELIC</name>
<dbReference type="AlphaFoldDB" id="A0A914L4K3"/>
<evidence type="ECO:0000313" key="1">
    <source>
        <dbReference type="Proteomes" id="UP000887563"/>
    </source>
</evidence>
<accession>A0A914L4K3</accession>
<dbReference type="WBParaSite" id="Minc3s00271g09081">
    <property type="protein sequence ID" value="Minc3s00271g09081"/>
    <property type="gene ID" value="Minc3s00271g09081"/>
</dbReference>
<dbReference type="Proteomes" id="UP000887563">
    <property type="component" value="Unplaced"/>
</dbReference>
<sequence length="64" mass="7408">MSMDSIAELKYRRGAAEFIQEMADRLNHNIQQHRGQMAKCICVNKKTGLRVCIYLACRCVDFEV</sequence>
<protein>
    <submittedName>
        <fullName evidence="2">Uncharacterized protein</fullName>
    </submittedName>
</protein>
<keyword evidence="1" id="KW-1185">Reference proteome</keyword>
<proteinExistence type="predicted"/>